<organism evidence="2 3">
    <name type="scientific">Neorhizobium galegae</name>
    <name type="common">Rhizobium galegae</name>
    <dbReference type="NCBI Taxonomy" id="399"/>
    <lineage>
        <taxon>Bacteria</taxon>
        <taxon>Pseudomonadati</taxon>
        <taxon>Pseudomonadota</taxon>
        <taxon>Alphaproteobacteria</taxon>
        <taxon>Hyphomicrobiales</taxon>
        <taxon>Rhizobiaceae</taxon>
        <taxon>Rhizobium/Agrobacterium group</taxon>
        <taxon>Neorhizobium</taxon>
    </lineage>
</organism>
<evidence type="ECO:0000259" key="1">
    <source>
        <dbReference type="Pfam" id="PF13358"/>
    </source>
</evidence>
<evidence type="ECO:0000313" key="2">
    <source>
        <dbReference type="EMBL" id="KAB1087307.1"/>
    </source>
</evidence>
<dbReference type="Proteomes" id="UP000386575">
    <property type="component" value="Unassembled WGS sequence"/>
</dbReference>
<dbReference type="AlphaFoldDB" id="A0A6A1TWP1"/>
<feature type="domain" description="Tc1-like transposase DDE" evidence="1">
    <location>
        <begin position="173"/>
        <end position="317"/>
    </location>
</feature>
<dbReference type="Gene3D" id="3.30.420.10">
    <property type="entry name" value="Ribonuclease H-like superfamily/Ribonuclease H"/>
    <property type="match status" value="1"/>
</dbReference>
<accession>A0A6A1TWP1</accession>
<dbReference type="SUPFAM" id="SSF46689">
    <property type="entry name" value="Homeodomain-like"/>
    <property type="match status" value="1"/>
</dbReference>
<dbReference type="InterPro" id="IPR052702">
    <property type="entry name" value="MscS-like_channel"/>
</dbReference>
<dbReference type="EMBL" id="VZUL01000002">
    <property type="protein sequence ID" value="KAB1087307.1"/>
    <property type="molecule type" value="Genomic_DNA"/>
</dbReference>
<dbReference type="GO" id="GO:0003676">
    <property type="term" value="F:nucleic acid binding"/>
    <property type="evidence" value="ECO:0007669"/>
    <property type="project" value="InterPro"/>
</dbReference>
<dbReference type="Pfam" id="PF13358">
    <property type="entry name" value="DDE_3"/>
    <property type="match status" value="1"/>
</dbReference>
<dbReference type="InterPro" id="IPR038717">
    <property type="entry name" value="Tc1-like_DDE_dom"/>
</dbReference>
<protein>
    <submittedName>
        <fullName evidence="2">IS630 family transposase</fullName>
    </submittedName>
</protein>
<dbReference type="NCBIfam" id="NF033545">
    <property type="entry name" value="transpos_IS630"/>
    <property type="match status" value="1"/>
</dbReference>
<reference evidence="2 3" key="1">
    <citation type="submission" date="2019-09" db="EMBL/GenBank/DDBJ databases">
        <title>Genome sequencing of Ng87 strain.</title>
        <authorList>
            <person name="Karasev E.S."/>
            <person name="Andronov E."/>
        </authorList>
    </citation>
    <scope>NUCLEOTIDE SEQUENCE [LARGE SCALE GENOMIC DNA]</scope>
    <source>
        <strain evidence="2 3">Ng87</strain>
    </source>
</reference>
<gene>
    <name evidence="2" type="ORF">F4V91_13280</name>
</gene>
<comment type="caution">
    <text evidence="2">The sequence shown here is derived from an EMBL/GenBank/DDBJ whole genome shotgun (WGS) entry which is preliminary data.</text>
</comment>
<dbReference type="Pfam" id="PF13384">
    <property type="entry name" value="HTH_23"/>
    <property type="match status" value="1"/>
</dbReference>
<dbReference type="InterPro" id="IPR047655">
    <property type="entry name" value="Transpos_IS630-like"/>
</dbReference>
<dbReference type="InterPro" id="IPR009057">
    <property type="entry name" value="Homeodomain-like_sf"/>
</dbReference>
<dbReference type="PANTHER" id="PTHR30347:SF1">
    <property type="entry name" value="MECHANOSENSITIVE CHANNEL MSCK"/>
    <property type="match status" value="1"/>
</dbReference>
<evidence type="ECO:0000313" key="3">
    <source>
        <dbReference type="Proteomes" id="UP000386575"/>
    </source>
</evidence>
<proteinExistence type="predicted"/>
<dbReference type="PANTHER" id="PTHR30347">
    <property type="entry name" value="POTASSIUM CHANNEL RELATED"/>
    <property type="match status" value="1"/>
</dbReference>
<dbReference type="InterPro" id="IPR036397">
    <property type="entry name" value="RNaseH_sf"/>
</dbReference>
<sequence>MRTGIIFEVSSADRDRLEAIISAGSSPQKHVWRAKIILMSGDGLGTVAIMDATGKSKTCVWRWQERFMAEGVDGLLRDKSRPPGIAPLDTKLVDRVVTLTLETPKQEATHWTVRAMAKAVGIAASSVVKIWHEHGLAPHRWRSFKLSNDKAFAEKLHDVVGLYVSPPAHAIVLSVDEKSQIQALDRTQPGLPIKKGRGGTMTHDYKRHGTTTLFAALNVLDGSVIGRNMQRHRHQEFIRFLNAIEAELPKDKAVHVILDNYAAHKQPKVRAWLSRHPRWTFHFVPTSCSWLNAVEGFFAKLTRRRLKHGVFHSVVDLQAAIKRFIKEHNQEPKPFVWKADPNEIIAAVKRGHQAVGFHAELSRLGA</sequence>
<dbReference type="RefSeq" id="WP_151043164.1">
    <property type="nucleotide sequence ID" value="NZ_VZUL01000002.1"/>
</dbReference>
<name>A0A6A1TWP1_NEOGA</name>